<dbReference type="CDD" id="cd22324">
    <property type="entry name" value="Endonuclease_I"/>
    <property type="match status" value="1"/>
</dbReference>
<dbReference type="InterPro" id="IPR011335">
    <property type="entry name" value="Restrct_endonuc-II-like"/>
</dbReference>
<protein>
    <submittedName>
        <fullName evidence="1">Endonuclease I</fullName>
    </submittedName>
</protein>
<name>A0A6J5T7B3_9CAUD</name>
<dbReference type="Pfam" id="PF05367">
    <property type="entry name" value="Phage_endo_I"/>
    <property type="match status" value="1"/>
</dbReference>
<dbReference type="EMBL" id="LR797814">
    <property type="protein sequence ID" value="CAB4240516.1"/>
    <property type="molecule type" value="Genomic_DNA"/>
</dbReference>
<dbReference type="SUPFAM" id="SSF52980">
    <property type="entry name" value="Restriction endonuclease-like"/>
    <property type="match status" value="1"/>
</dbReference>
<organism evidence="1">
    <name type="scientific">uncultured Caudovirales phage</name>
    <dbReference type="NCBI Taxonomy" id="2100421"/>
    <lineage>
        <taxon>Viruses</taxon>
        <taxon>Duplodnaviria</taxon>
        <taxon>Heunggongvirae</taxon>
        <taxon>Uroviricota</taxon>
        <taxon>Caudoviricetes</taxon>
        <taxon>Peduoviridae</taxon>
        <taxon>Maltschvirus</taxon>
        <taxon>Maltschvirus maltsch</taxon>
    </lineage>
</organism>
<dbReference type="InterPro" id="IPR008029">
    <property type="entry name" value="Phage_T7_Gp3_endoDNaseI"/>
</dbReference>
<proteinExistence type="predicted"/>
<dbReference type="GO" id="GO:0016032">
    <property type="term" value="P:viral process"/>
    <property type="evidence" value="ECO:0007669"/>
    <property type="project" value="InterPro"/>
</dbReference>
<dbReference type="GO" id="GO:0008833">
    <property type="term" value="F:deoxyribonuclease IV (phage-T4-induced) activity"/>
    <property type="evidence" value="ECO:0007669"/>
    <property type="project" value="InterPro"/>
</dbReference>
<accession>A0A6J5T7B3</accession>
<sequence length="131" mass="15173">MAIKARQSTPKSLGYRSGLEVKVAKQLEEAGVKAEYETTKIKYRVEEDRTYTPDFILPNGIVVETKGRFVLEDRKKHLLVKSQHPHLDIRFVFTNSKTKIRKGSPTSYADWCNKNGFIFSDKLIPKEWLNE</sequence>
<keyword evidence="1" id="KW-0255">Endonuclease</keyword>
<gene>
    <name evidence="1" type="ORF">UFOVP3_13</name>
</gene>
<dbReference type="GO" id="GO:0015074">
    <property type="term" value="P:DNA integration"/>
    <property type="evidence" value="ECO:0007669"/>
    <property type="project" value="InterPro"/>
</dbReference>
<dbReference type="Gene3D" id="3.40.91.30">
    <property type="match status" value="1"/>
</dbReference>
<keyword evidence="1" id="KW-0378">Hydrolase</keyword>
<keyword evidence="1" id="KW-0540">Nuclease</keyword>
<reference evidence="1" key="1">
    <citation type="submission" date="2020-05" db="EMBL/GenBank/DDBJ databases">
        <authorList>
            <person name="Chiriac C."/>
            <person name="Salcher M."/>
            <person name="Ghai R."/>
            <person name="Kavagutti S V."/>
        </authorList>
    </citation>
    <scope>NUCLEOTIDE SEQUENCE</scope>
</reference>
<evidence type="ECO:0000313" key="1">
    <source>
        <dbReference type="EMBL" id="CAB4240516.1"/>
    </source>
</evidence>